<dbReference type="InterPro" id="IPR007693">
    <property type="entry name" value="DNA_helicase_DnaB-like_N"/>
</dbReference>
<dbReference type="Proteomes" id="UP000045039">
    <property type="component" value="Unassembled WGS sequence"/>
</dbReference>
<dbReference type="SUPFAM" id="SSF48024">
    <property type="entry name" value="N-terminal domain of DnaB helicase"/>
    <property type="match status" value="1"/>
</dbReference>
<dbReference type="InterPro" id="IPR016136">
    <property type="entry name" value="DNA_helicase_N/primase_C"/>
</dbReference>
<keyword evidence="7 13" id="KW-0067">ATP-binding</keyword>
<dbReference type="InterPro" id="IPR007692">
    <property type="entry name" value="DNA_helicase_DnaB"/>
</dbReference>
<keyword evidence="5 13" id="KW-0378">Hydrolase</keyword>
<dbReference type="CDD" id="cd00984">
    <property type="entry name" value="DnaB_C"/>
    <property type="match status" value="1"/>
</dbReference>
<dbReference type="EC" id="5.6.2.3" evidence="12 13"/>
<evidence type="ECO:0000256" key="7">
    <source>
        <dbReference type="ARBA" id="ARBA00022840"/>
    </source>
</evidence>
<evidence type="ECO:0000256" key="12">
    <source>
        <dbReference type="NCBIfam" id="TIGR00665"/>
    </source>
</evidence>
<keyword evidence="4 13" id="KW-0547">Nucleotide-binding</keyword>
<dbReference type="GO" id="GO:0003677">
    <property type="term" value="F:DNA binding"/>
    <property type="evidence" value="ECO:0007669"/>
    <property type="project" value="UniProtKB-UniRule"/>
</dbReference>
<dbReference type="FunFam" id="1.10.860.10:FF:000001">
    <property type="entry name" value="Replicative DNA helicase"/>
    <property type="match status" value="1"/>
</dbReference>
<dbReference type="GO" id="GO:1990077">
    <property type="term" value="C:primosome complex"/>
    <property type="evidence" value="ECO:0007669"/>
    <property type="project" value="UniProtKB-UniRule"/>
</dbReference>
<dbReference type="PANTHER" id="PTHR30153:SF2">
    <property type="entry name" value="REPLICATIVE DNA HELICASE"/>
    <property type="match status" value="1"/>
</dbReference>
<comment type="catalytic activity">
    <reaction evidence="11 13">
        <text>ATP + H2O = ADP + phosphate + H(+)</text>
        <dbReference type="Rhea" id="RHEA:13065"/>
        <dbReference type="ChEBI" id="CHEBI:15377"/>
        <dbReference type="ChEBI" id="CHEBI:15378"/>
        <dbReference type="ChEBI" id="CHEBI:30616"/>
        <dbReference type="ChEBI" id="CHEBI:43474"/>
        <dbReference type="ChEBI" id="CHEBI:456216"/>
        <dbReference type="EC" id="5.6.2.3"/>
    </reaction>
</comment>
<dbReference type="AlphaFoldDB" id="A0A9P1R935"/>
<comment type="similarity">
    <text evidence="1 13">Belongs to the helicase family. DnaB subfamily.</text>
</comment>
<dbReference type="GO" id="GO:0005524">
    <property type="term" value="F:ATP binding"/>
    <property type="evidence" value="ECO:0007669"/>
    <property type="project" value="UniProtKB-UniRule"/>
</dbReference>
<name>A0A9P1R935_PSEAI</name>
<proteinExistence type="inferred from homology"/>
<comment type="caution">
    <text evidence="15">The sequence shown here is derived from an EMBL/GenBank/DDBJ whole genome shotgun (WGS) entry which is preliminary data.</text>
</comment>
<gene>
    <name evidence="15" type="primary">dnaB_3</name>
    <name evidence="15" type="ORF">PAERUG_P19_London_7_VIM_2_05_10_05154</name>
</gene>
<evidence type="ECO:0000259" key="14">
    <source>
        <dbReference type="PROSITE" id="PS51199"/>
    </source>
</evidence>
<dbReference type="InterPro" id="IPR027417">
    <property type="entry name" value="P-loop_NTPase"/>
</dbReference>
<keyword evidence="8 13" id="KW-0238">DNA-binding</keyword>
<dbReference type="NCBIfam" id="TIGR00665">
    <property type="entry name" value="DnaB"/>
    <property type="match status" value="1"/>
</dbReference>
<dbReference type="SUPFAM" id="SSF52540">
    <property type="entry name" value="P-loop containing nucleoside triphosphate hydrolases"/>
    <property type="match status" value="1"/>
</dbReference>
<keyword evidence="3 13" id="KW-0235">DNA replication</keyword>
<evidence type="ECO:0000256" key="1">
    <source>
        <dbReference type="ARBA" id="ARBA00008428"/>
    </source>
</evidence>
<dbReference type="GO" id="GO:0043139">
    <property type="term" value="F:5'-3' DNA helicase activity"/>
    <property type="evidence" value="ECO:0007669"/>
    <property type="project" value="UniProtKB-EC"/>
</dbReference>
<dbReference type="PROSITE" id="PS51199">
    <property type="entry name" value="SF4_HELICASE"/>
    <property type="match status" value="1"/>
</dbReference>
<dbReference type="EMBL" id="CVVU01000234">
    <property type="protein sequence ID" value="CRP65789.1"/>
    <property type="molecule type" value="Genomic_DNA"/>
</dbReference>
<dbReference type="InterPro" id="IPR007694">
    <property type="entry name" value="DNA_helicase_DnaB-like_C"/>
</dbReference>
<evidence type="ECO:0000313" key="16">
    <source>
        <dbReference type="Proteomes" id="UP000045039"/>
    </source>
</evidence>
<evidence type="ECO:0000313" key="15">
    <source>
        <dbReference type="EMBL" id="CRP65789.1"/>
    </source>
</evidence>
<dbReference type="NCBIfam" id="NF004384">
    <property type="entry name" value="PRK05748.1"/>
    <property type="match status" value="1"/>
</dbReference>
<dbReference type="Pfam" id="PF03796">
    <property type="entry name" value="DnaB_C"/>
    <property type="match status" value="1"/>
</dbReference>
<dbReference type="Gene3D" id="1.10.860.10">
    <property type="entry name" value="DNAb Helicase, Chain A"/>
    <property type="match status" value="1"/>
</dbReference>
<evidence type="ECO:0000256" key="13">
    <source>
        <dbReference type="RuleBase" id="RU362085"/>
    </source>
</evidence>
<evidence type="ECO:0000256" key="11">
    <source>
        <dbReference type="ARBA" id="ARBA00048954"/>
    </source>
</evidence>
<evidence type="ECO:0000256" key="10">
    <source>
        <dbReference type="ARBA" id="ARBA00044932"/>
    </source>
</evidence>
<organism evidence="15 16">
    <name type="scientific">Pseudomonas aeruginosa</name>
    <dbReference type="NCBI Taxonomy" id="287"/>
    <lineage>
        <taxon>Bacteria</taxon>
        <taxon>Pseudomonadati</taxon>
        <taxon>Pseudomonadota</taxon>
        <taxon>Gammaproteobacteria</taxon>
        <taxon>Pseudomonadales</taxon>
        <taxon>Pseudomonadaceae</taxon>
        <taxon>Pseudomonas</taxon>
    </lineage>
</organism>
<dbReference type="RefSeq" id="WP_023100669.1">
    <property type="nucleotide sequence ID" value="NZ_BSAZ01000023.1"/>
</dbReference>
<dbReference type="GO" id="GO:0005829">
    <property type="term" value="C:cytosol"/>
    <property type="evidence" value="ECO:0007669"/>
    <property type="project" value="TreeGrafter"/>
</dbReference>
<feature type="domain" description="SF4 helicase" evidence="14">
    <location>
        <begin position="178"/>
        <end position="447"/>
    </location>
</feature>
<dbReference type="GO" id="GO:0006269">
    <property type="term" value="P:DNA replication, synthesis of primer"/>
    <property type="evidence" value="ECO:0007669"/>
    <property type="project" value="UniProtKB-UniRule"/>
</dbReference>
<reference evidence="16" key="1">
    <citation type="submission" date="2015-06" db="EMBL/GenBank/DDBJ databases">
        <authorList>
            <person name="Radhakrishnan Rajesh"/>
            <person name="Underwood Anthony"/>
            <person name="Al-Shahib Ali"/>
        </authorList>
    </citation>
    <scope>NUCLEOTIDE SEQUENCE [LARGE SCALE GENOMIC DNA]</scope>
    <source>
        <strain evidence="16">P19_London_7_VIM_2_05_10</strain>
    </source>
</reference>
<accession>A0A9P1R935</accession>
<evidence type="ECO:0000256" key="8">
    <source>
        <dbReference type="ARBA" id="ARBA00023125"/>
    </source>
</evidence>
<sequence length="452" mass="50128">MERQLERQLNVPPHSIEAEQGVLGGLLLDNRAWDLVADKVHPEDFYRNDHRQIFGAILELADRGEPFDIVTVSEVLEGKSGWGGLAYVAELAKNTPSVANIVAYAKIVSERAHLRRLISIGFEMSRQAYEPGADVALVHEEAERALFGLSQDERDQDFADMGEVLDAVIDEIDRNFNSESEVTGVPTGLPDLDAMTGGLQPADLVIVAARPSMGKTSLVMNWVKPILDASPGKSIQIYSMEMPARQLQFRFLSQLGRLDLQALLRGKLQDDDWPKLQAAVAVFNKMMDRLAVDDSANLTPTSLRAKARRGARKYGPPAAIMLDYLQLMRCPGYEGNRTLEVGEISRALKGLAKEFNCPVIALSQLSRDCEKRPNKRPVNADLRESGAIEQDADIIMFVYRDEVYNPDTEFKGVAELILGKQRNGAIGTVRTAFIGKETRFAPLAPESFRSFD</sequence>
<evidence type="ECO:0000256" key="5">
    <source>
        <dbReference type="ARBA" id="ARBA00022801"/>
    </source>
</evidence>
<keyword evidence="6 13" id="KW-0347">Helicase</keyword>
<dbReference type="GO" id="GO:0016787">
    <property type="term" value="F:hydrolase activity"/>
    <property type="evidence" value="ECO:0007669"/>
    <property type="project" value="UniProtKB-KW"/>
</dbReference>
<evidence type="ECO:0000256" key="3">
    <source>
        <dbReference type="ARBA" id="ARBA00022705"/>
    </source>
</evidence>
<dbReference type="Gene3D" id="3.40.50.300">
    <property type="entry name" value="P-loop containing nucleotide triphosphate hydrolases"/>
    <property type="match status" value="1"/>
</dbReference>
<dbReference type="PANTHER" id="PTHR30153">
    <property type="entry name" value="REPLICATIVE DNA HELICASE DNAB"/>
    <property type="match status" value="1"/>
</dbReference>
<dbReference type="InterPro" id="IPR036185">
    <property type="entry name" value="DNA_heli_DnaB-like_N_sf"/>
</dbReference>
<evidence type="ECO:0000256" key="2">
    <source>
        <dbReference type="ARBA" id="ARBA00022515"/>
    </source>
</evidence>
<protein>
    <recommendedName>
        <fullName evidence="12 13">Replicative DNA helicase</fullName>
        <ecNumber evidence="12 13">5.6.2.3</ecNumber>
    </recommendedName>
</protein>
<keyword evidence="2 13" id="KW-0639">Primosome</keyword>
<comment type="function">
    <text evidence="10 13">The main replicative DNA helicase, it participates in initiation and elongation during chromosome replication. Travels ahead of the DNA replisome, separating dsDNA into templates for DNA synthesis. A processive ATP-dependent 5'-3' DNA helicase it has DNA-dependent ATPase activity.</text>
</comment>
<dbReference type="Pfam" id="PF00772">
    <property type="entry name" value="DnaB"/>
    <property type="match status" value="1"/>
</dbReference>
<evidence type="ECO:0000256" key="6">
    <source>
        <dbReference type="ARBA" id="ARBA00022806"/>
    </source>
</evidence>
<evidence type="ECO:0000256" key="4">
    <source>
        <dbReference type="ARBA" id="ARBA00022741"/>
    </source>
</evidence>
<keyword evidence="9" id="KW-0413">Isomerase</keyword>
<evidence type="ECO:0000256" key="9">
    <source>
        <dbReference type="ARBA" id="ARBA00023235"/>
    </source>
</evidence>